<evidence type="ECO:0000313" key="2">
    <source>
        <dbReference type="EMBL" id="KAJ3049585.1"/>
    </source>
</evidence>
<dbReference type="EMBL" id="JADGJD010000623">
    <property type="protein sequence ID" value="KAJ3049585.1"/>
    <property type="molecule type" value="Genomic_DNA"/>
</dbReference>
<dbReference type="AlphaFoldDB" id="A0AAD5X4K6"/>
<accession>A0AAD5X4K6</accession>
<name>A0AAD5X4K6_9FUNG</name>
<organism evidence="2 3">
    <name type="scientific">Rhizophlyctis rosea</name>
    <dbReference type="NCBI Taxonomy" id="64517"/>
    <lineage>
        <taxon>Eukaryota</taxon>
        <taxon>Fungi</taxon>
        <taxon>Fungi incertae sedis</taxon>
        <taxon>Chytridiomycota</taxon>
        <taxon>Chytridiomycota incertae sedis</taxon>
        <taxon>Chytridiomycetes</taxon>
        <taxon>Rhizophlyctidales</taxon>
        <taxon>Rhizophlyctidaceae</taxon>
        <taxon>Rhizophlyctis</taxon>
    </lineage>
</organism>
<dbReference type="Proteomes" id="UP001212841">
    <property type="component" value="Unassembled WGS sequence"/>
</dbReference>
<evidence type="ECO:0000313" key="3">
    <source>
        <dbReference type="Proteomes" id="UP001212841"/>
    </source>
</evidence>
<evidence type="ECO:0000256" key="1">
    <source>
        <dbReference type="SAM" id="SignalP"/>
    </source>
</evidence>
<keyword evidence="3" id="KW-1185">Reference proteome</keyword>
<proteinExistence type="predicted"/>
<feature type="signal peptide" evidence="1">
    <location>
        <begin position="1"/>
        <end position="17"/>
    </location>
</feature>
<gene>
    <name evidence="2" type="ORF">HK097_009438</name>
</gene>
<reference evidence="2" key="1">
    <citation type="submission" date="2020-05" db="EMBL/GenBank/DDBJ databases">
        <title>Phylogenomic resolution of chytrid fungi.</title>
        <authorList>
            <person name="Stajich J.E."/>
            <person name="Amses K."/>
            <person name="Simmons R."/>
            <person name="Seto K."/>
            <person name="Myers J."/>
            <person name="Bonds A."/>
            <person name="Quandt C.A."/>
            <person name="Barry K."/>
            <person name="Liu P."/>
            <person name="Grigoriev I."/>
            <person name="Longcore J.E."/>
            <person name="James T.Y."/>
        </authorList>
    </citation>
    <scope>NUCLEOTIDE SEQUENCE</scope>
    <source>
        <strain evidence="2">JEL0318</strain>
    </source>
</reference>
<protein>
    <submittedName>
        <fullName evidence="2">Uncharacterized protein</fullName>
    </submittedName>
</protein>
<keyword evidence="1" id="KW-0732">Signal</keyword>
<feature type="chain" id="PRO_5042267406" evidence="1">
    <location>
        <begin position="18"/>
        <end position="352"/>
    </location>
</feature>
<comment type="caution">
    <text evidence="2">The sequence shown here is derived from an EMBL/GenBank/DDBJ whole genome shotgun (WGS) entry which is preliminary data.</text>
</comment>
<sequence>MILLLFLTALGASYVRRRRYLKRHSQTFGAIFPTDERDDNEGWLVWLATRKRQGRNLEPPPSLSNRNSFTDSRLSLGMMEGGVGSHGHGHLGGVLGGTLGRRPSSSYSGTLVRNGSVVSFASRQGTLSRGVVTPAGVMVLPMDTVLEEDLRDVGLSNAFGSHTDLYNLGTYGSWEDNTIPLGEIGKEVPVCVGSPTIPTSNMAETNNTPLLNLTPPTPISLSRSPTLQPGPYLTIPQQQPHSPSLTASPHMMHQSPLQHVGYLSPLPPAHSPVPQQAGYHQGYGYGYPYGSYGENGMMSLPRAVSPLEWYGLEGGAYGHGMVEREGESAVPGSVLGGVVGNAGGKSGMRDDV</sequence>